<name>A0ABU6VQX8_9FABA</name>
<evidence type="ECO:0000256" key="2">
    <source>
        <dbReference type="ARBA" id="ARBA00008577"/>
    </source>
</evidence>
<feature type="domain" description="RCK N-terminal" evidence="7">
    <location>
        <begin position="263"/>
        <end position="412"/>
    </location>
</feature>
<evidence type="ECO:0000256" key="4">
    <source>
        <dbReference type="ARBA" id="ARBA00022989"/>
    </source>
</evidence>
<evidence type="ECO:0000256" key="1">
    <source>
        <dbReference type="ARBA" id="ARBA00004141"/>
    </source>
</evidence>
<dbReference type="SUPFAM" id="SSF81324">
    <property type="entry name" value="Voltage-gated potassium channels"/>
    <property type="match status" value="1"/>
</dbReference>
<evidence type="ECO:0000259" key="7">
    <source>
        <dbReference type="PROSITE" id="PS51201"/>
    </source>
</evidence>
<feature type="transmembrane region" description="Helical" evidence="6">
    <location>
        <begin position="162"/>
        <end position="185"/>
    </location>
</feature>
<evidence type="ECO:0000256" key="3">
    <source>
        <dbReference type="ARBA" id="ARBA00022692"/>
    </source>
</evidence>
<evidence type="ECO:0000256" key="6">
    <source>
        <dbReference type="SAM" id="Phobius"/>
    </source>
</evidence>
<dbReference type="PANTHER" id="PTHR31563:SF13">
    <property type="entry name" value="ION CHANNEL POLLUX-LIKE 1-RELATED"/>
    <property type="match status" value="1"/>
</dbReference>
<dbReference type="InterPro" id="IPR044849">
    <property type="entry name" value="CASTOR/POLLUX/SYM8-like"/>
</dbReference>
<comment type="similarity">
    <text evidence="2">Belongs to the castor/pollux (TC 1.A.1.23) family.</text>
</comment>
<sequence length="808" mass="91223">MVLCQAHPYPCLLILPHPSAPSLMHFSVSNRRFLPCYLYRTKCSAFHEHAHKILSEGRRYKSEDKLKSHTDNGTSQGSQTKRMIQSVSLYLIIRVAKMKLLDQIINVIQATIPPVFQMTNGLPLACVSNSLNKPSLLPSFGYIRWSLSRLVYLFNIRLERNVAIFSVVLLVACFLFTVIGGVLFFKFRNGEQSLEDCLWDAWACLCDSSTHLAQQTSKERFIGFVLAMWGILLYSRLLSIMTEEFRNNMERLREGAKMQVLETDHIIICGMNSHLPFILNQLNKYHGFAVRLGTATTRRQRILLMADLPRKKIGKTADRITKGLHHIDILSKSCSLRLTESFERAAANKARAIIILPSNEDRHEGDTGAFLSVLALQPIPNMDSVPTIVEVSSSVNSELLKSISGLKVEPVENVASKLFVQCSRQKGLIKIYKHLLNYQKNVFNLCSLPHLEGMTYSQIRHGFQEAVVCGLCRSGKIYFHPNDDEIMQKTDKVLLVGSLQSTKDGMVGIDEIQTPQIPENLELSKTRLANLAKLPKKSGSKASDTEQGPRECILLLGWRPNVIDMIQEYDNYLGPGSVLEILSDTSLEERVGHTELKNVHVSHRIGNPMDYETLKETILNIQTSMKDEDIPLSIAVIFDREWLLEDSSMTEQKSVYSILLAENICNKFGVKVQNLVAEIVDSKLGKQMSRIKPSVTYIAAEELMSLVTAQVAENSELNEVWKDVLNAEGDEIYLKEIGLYMREGENPTFWDLSERAYSRREVAIGYVKNNKKVMNPIPKSEPLSLELTDSLIVISEVEGEHLQQSPPL</sequence>
<accession>A0ABU6VQX8</accession>
<evidence type="ECO:0000313" key="8">
    <source>
        <dbReference type="EMBL" id="MED6175787.1"/>
    </source>
</evidence>
<comment type="caution">
    <text evidence="8">The sequence shown here is derived from an EMBL/GenBank/DDBJ whole genome shotgun (WGS) entry which is preliminary data.</text>
</comment>
<evidence type="ECO:0000256" key="5">
    <source>
        <dbReference type="ARBA" id="ARBA00023136"/>
    </source>
</evidence>
<protein>
    <recommendedName>
        <fullName evidence="7">RCK N-terminal domain-containing protein</fullName>
    </recommendedName>
</protein>
<keyword evidence="4 6" id="KW-1133">Transmembrane helix</keyword>
<keyword evidence="3 6" id="KW-0812">Transmembrane</keyword>
<dbReference type="PANTHER" id="PTHR31563">
    <property type="entry name" value="ION CHANNEL POLLUX-RELATED"/>
    <property type="match status" value="1"/>
</dbReference>
<gene>
    <name evidence="8" type="ORF">PIB30_081622</name>
</gene>
<feature type="transmembrane region" description="Helical" evidence="6">
    <location>
        <begin position="221"/>
        <end position="241"/>
    </location>
</feature>
<dbReference type="Proteomes" id="UP001341840">
    <property type="component" value="Unassembled WGS sequence"/>
</dbReference>
<proteinExistence type="inferred from homology"/>
<dbReference type="EMBL" id="JASCZI010152262">
    <property type="protein sequence ID" value="MED6175787.1"/>
    <property type="molecule type" value="Genomic_DNA"/>
</dbReference>
<dbReference type="InterPro" id="IPR010420">
    <property type="entry name" value="CASTOR/POLLUX/SYM8_dom"/>
</dbReference>
<evidence type="ECO:0000313" key="9">
    <source>
        <dbReference type="Proteomes" id="UP001341840"/>
    </source>
</evidence>
<dbReference type="PROSITE" id="PS51201">
    <property type="entry name" value="RCK_N"/>
    <property type="match status" value="1"/>
</dbReference>
<organism evidence="8 9">
    <name type="scientific">Stylosanthes scabra</name>
    <dbReference type="NCBI Taxonomy" id="79078"/>
    <lineage>
        <taxon>Eukaryota</taxon>
        <taxon>Viridiplantae</taxon>
        <taxon>Streptophyta</taxon>
        <taxon>Embryophyta</taxon>
        <taxon>Tracheophyta</taxon>
        <taxon>Spermatophyta</taxon>
        <taxon>Magnoliopsida</taxon>
        <taxon>eudicotyledons</taxon>
        <taxon>Gunneridae</taxon>
        <taxon>Pentapetalae</taxon>
        <taxon>rosids</taxon>
        <taxon>fabids</taxon>
        <taxon>Fabales</taxon>
        <taxon>Fabaceae</taxon>
        <taxon>Papilionoideae</taxon>
        <taxon>50 kb inversion clade</taxon>
        <taxon>dalbergioids sensu lato</taxon>
        <taxon>Dalbergieae</taxon>
        <taxon>Pterocarpus clade</taxon>
        <taxon>Stylosanthes</taxon>
    </lineage>
</organism>
<dbReference type="Pfam" id="PF06241">
    <property type="entry name" value="Castor_Poll_mid"/>
    <property type="match status" value="1"/>
</dbReference>
<keyword evidence="5 6" id="KW-0472">Membrane</keyword>
<dbReference type="Gene3D" id="3.40.50.720">
    <property type="entry name" value="NAD(P)-binding Rossmann-like Domain"/>
    <property type="match status" value="1"/>
</dbReference>
<comment type="subcellular location">
    <subcellularLocation>
        <location evidence="1">Membrane</location>
        <topology evidence="1">Multi-pass membrane protein</topology>
    </subcellularLocation>
</comment>
<keyword evidence="9" id="KW-1185">Reference proteome</keyword>
<dbReference type="InterPro" id="IPR003148">
    <property type="entry name" value="RCK_N"/>
</dbReference>
<reference evidence="8 9" key="1">
    <citation type="journal article" date="2023" name="Plants (Basel)">
        <title>Bridging the Gap: Combining Genomics and Transcriptomics Approaches to Understand Stylosanthes scabra, an Orphan Legume from the Brazilian Caatinga.</title>
        <authorList>
            <person name="Ferreira-Neto J.R.C."/>
            <person name="da Silva M.D."/>
            <person name="Binneck E."/>
            <person name="de Melo N.F."/>
            <person name="da Silva R.H."/>
            <person name="de Melo A.L.T.M."/>
            <person name="Pandolfi V."/>
            <person name="Bustamante F.O."/>
            <person name="Brasileiro-Vidal A.C."/>
            <person name="Benko-Iseppon A.M."/>
        </authorList>
    </citation>
    <scope>NUCLEOTIDE SEQUENCE [LARGE SCALE GENOMIC DNA]</scope>
    <source>
        <tissue evidence="8">Leaves</tissue>
    </source>
</reference>